<organism evidence="2 3">
    <name type="scientific">Halogeometricum borinquense</name>
    <dbReference type="NCBI Taxonomy" id="60847"/>
    <lineage>
        <taxon>Archaea</taxon>
        <taxon>Methanobacteriati</taxon>
        <taxon>Methanobacteriota</taxon>
        <taxon>Stenosarchaea group</taxon>
        <taxon>Halobacteria</taxon>
        <taxon>Halobacteriales</taxon>
        <taxon>Haloferacaceae</taxon>
        <taxon>Halogeometricum</taxon>
    </lineage>
</organism>
<feature type="region of interest" description="Disordered" evidence="1">
    <location>
        <begin position="194"/>
        <end position="215"/>
    </location>
</feature>
<evidence type="ECO:0000256" key="1">
    <source>
        <dbReference type="SAM" id="MobiDB-lite"/>
    </source>
</evidence>
<evidence type="ECO:0000313" key="3">
    <source>
        <dbReference type="Proteomes" id="UP000465846"/>
    </source>
</evidence>
<name>A0A6C0UI41_9EURY</name>
<feature type="compositionally biased region" description="Basic and acidic residues" evidence="1">
    <location>
        <begin position="288"/>
        <end position="307"/>
    </location>
</feature>
<reference evidence="2 3" key="1">
    <citation type="submission" date="2020-02" db="EMBL/GenBank/DDBJ databases">
        <title>Whole genome sequence of Halogeometricum borinquense strain wsp4.</title>
        <authorList>
            <person name="Verma D.K."/>
            <person name="Gopal K."/>
            <person name="Prasad E.S."/>
        </authorList>
    </citation>
    <scope>NUCLEOTIDE SEQUENCE [LARGE SCALE GENOMIC DNA]</scope>
    <source>
        <strain evidence="3">wsp4</strain>
    </source>
</reference>
<dbReference type="EMBL" id="CP048739">
    <property type="protein sequence ID" value="QIB75234.1"/>
    <property type="molecule type" value="Genomic_DNA"/>
</dbReference>
<evidence type="ECO:0000313" key="2">
    <source>
        <dbReference type="EMBL" id="QIB75234.1"/>
    </source>
</evidence>
<protein>
    <submittedName>
        <fullName evidence="2">Uncharacterized protein</fullName>
    </submittedName>
</protein>
<dbReference type="RefSeq" id="WP_163487025.1">
    <property type="nucleotide sequence ID" value="NZ_CP048739.1"/>
</dbReference>
<dbReference type="AlphaFoldDB" id="A0A6C0UI41"/>
<dbReference type="Proteomes" id="UP000465846">
    <property type="component" value="Chromosome"/>
</dbReference>
<accession>A0A6C0UI41</accession>
<feature type="compositionally biased region" description="Acidic residues" evidence="1">
    <location>
        <begin position="334"/>
        <end position="345"/>
    </location>
</feature>
<feature type="compositionally biased region" description="Acidic residues" evidence="1">
    <location>
        <begin position="254"/>
        <end position="266"/>
    </location>
</feature>
<gene>
    <name evidence="2" type="ORF">G3I44_13630</name>
</gene>
<sequence length="345" mass="39484">MGIIVKEQLCGEYCSGCPHGPYAYRVTTNGDGTQNWEYLGKASEVDGGTDGYESDLPHEGEEEIVVEEWQEIDLEDFPEEEPTEDWSFETERGTEIEVEFRDNSFYVTSDEVGLEDDEFVLETEYDSGEIVYNGMFKSKYKHEFNGETTHVKIEQEGDNPISEFIDTKNSWEQWKDNAEDWVEDQPLLVKSEEKEYEKQTPYRTMGGEGETESAEVLTINKDKLSDEQSELWEKIQSELDTVRGNDNNYTESPEFLDEDDAVDAEDLYQKATGEEFEPTKSVRGISMKKSEFNDIKEEAKRDGEKKKIGTKTVETPNVRESDTGSQTVYVNSDGEIEEGDVSPHH</sequence>
<proteinExistence type="predicted"/>
<dbReference type="GeneID" id="44080461"/>
<feature type="region of interest" description="Disordered" evidence="1">
    <location>
        <begin position="237"/>
        <end position="345"/>
    </location>
</feature>